<keyword evidence="2" id="KW-0547">Nucleotide-binding</keyword>
<name>A0A2K3L8N6_TRIPR</name>
<feature type="domain" description="Disease resistance protein winged helix" evidence="6">
    <location>
        <begin position="447"/>
        <end position="518"/>
    </location>
</feature>
<evidence type="ECO:0000256" key="1">
    <source>
        <dbReference type="ARBA" id="ARBA00022737"/>
    </source>
</evidence>
<evidence type="ECO:0000256" key="3">
    <source>
        <dbReference type="ARBA" id="ARBA00022821"/>
    </source>
</evidence>
<evidence type="ECO:0000256" key="2">
    <source>
        <dbReference type="ARBA" id="ARBA00022741"/>
    </source>
</evidence>
<dbReference type="InterPro" id="IPR058922">
    <property type="entry name" value="WHD_DRP"/>
</dbReference>
<proteinExistence type="predicted"/>
<dbReference type="Gene3D" id="1.10.8.430">
    <property type="entry name" value="Helical domain of apoptotic protease-activating factors"/>
    <property type="match status" value="1"/>
</dbReference>
<comment type="caution">
    <text evidence="7">The sequence shown here is derived from an EMBL/GenBank/DDBJ whole genome shotgun (WGS) entry which is preliminary data.</text>
</comment>
<dbReference type="AlphaFoldDB" id="A0A2K3L8N6"/>
<dbReference type="InterPro" id="IPR036388">
    <property type="entry name" value="WH-like_DNA-bd_sf"/>
</dbReference>
<reference evidence="7 8" key="2">
    <citation type="journal article" date="2017" name="Front. Plant Sci.">
        <title>Gene Classification and Mining of Molecular Markers Useful in Red Clover (Trifolium pratense) Breeding.</title>
        <authorList>
            <person name="Istvanek J."/>
            <person name="Dluhosova J."/>
            <person name="Dluhos P."/>
            <person name="Patkova L."/>
            <person name="Nedelnik J."/>
            <person name="Repkova J."/>
        </authorList>
    </citation>
    <scope>NUCLEOTIDE SEQUENCE [LARGE SCALE GENOMIC DNA]</scope>
    <source>
        <strain evidence="8">cv. Tatra</strain>
        <tissue evidence="7">Young leaves</tissue>
    </source>
</reference>
<keyword evidence="1" id="KW-0677">Repeat</keyword>
<dbReference type="GO" id="GO:0043531">
    <property type="term" value="F:ADP binding"/>
    <property type="evidence" value="ECO:0007669"/>
    <property type="project" value="InterPro"/>
</dbReference>
<dbReference type="Pfam" id="PF00931">
    <property type="entry name" value="NB-ARC"/>
    <property type="match status" value="1"/>
</dbReference>
<dbReference type="InterPro" id="IPR042197">
    <property type="entry name" value="Apaf_helical"/>
</dbReference>
<dbReference type="InterPro" id="IPR041118">
    <property type="entry name" value="Rx_N"/>
</dbReference>
<feature type="domain" description="Disease resistance N-terminal" evidence="5">
    <location>
        <begin position="5"/>
        <end position="85"/>
    </location>
</feature>
<dbReference type="GO" id="GO:0098542">
    <property type="term" value="P:defense response to other organism"/>
    <property type="evidence" value="ECO:0007669"/>
    <property type="project" value="TreeGrafter"/>
</dbReference>
<keyword evidence="3" id="KW-0611">Plant defense</keyword>
<dbReference type="Proteomes" id="UP000236291">
    <property type="component" value="Unassembled WGS sequence"/>
</dbReference>
<dbReference type="InterPro" id="IPR002182">
    <property type="entry name" value="NB-ARC"/>
</dbReference>
<feature type="domain" description="NB-ARC" evidence="4">
    <location>
        <begin position="183"/>
        <end position="358"/>
    </location>
</feature>
<dbReference type="FunFam" id="1.10.10.10:FF:000322">
    <property type="entry name" value="Probable disease resistance protein At1g63360"/>
    <property type="match status" value="1"/>
</dbReference>
<dbReference type="InterPro" id="IPR038005">
    <property type="entry name" value="RX-like_CC"/>
</dbReference>
<dbReference type="CDD" id="cd14798">
    <property type="entry name" value="RX-CC_like"/>
    <property type="match status" value="1"/>
</dbReference>
<dbReference type="PANTHER" id="PTHR23155:SF1052">
    <property type="entry name" value="DISEASE RESISTANCE PROTEIN RPM1"/>
    <property type="match status" value="1"/>
</dbReference>
<dbReference type="FunFam" id="3.40.50.300:FF:001091">
    <property type="entry name" value="Probable disease resistance protein At1g61300"/>
    <property type="match status" value="1"/>
</dbReference>
<accession>A0A2K3L8N6</accession>
<reference evidence="7 8" key="1">
    <citation type="journal article" date="2014" name="Am. J. Bot.">
        <title>Genome assembly and annotation for red clover (Trifolium pratense; Fabaceae).</title>
        <authorList>
            <person name="Istvanek J."/>
            <person name="Jaros M."/>
            <person name="Krenek A."/>
            <person name="Repkova J."/>
        </authorList>
    </citation>
    <scope>NUCLEOTIDE SEQUENCE [LARGE SCALE GENOMIC DNA]</scope>
    <source>
        <strain evidence="8">cv. Tatra</strain>
        <tissue evidence="7">Young leaves</tissue>
    </source>
</reference>
<sequence length="596" mass="68197">MAETAVLFVLGEVLQFLKEEKNLLLGVQADFSDTKDELESIQVFLKDADRRAADEADTNDGIRTWVKQLREASFRIEDVIDEYLRMRHGIKPTGCVALACKIASQIKTLIRRHQIASEIQDIKMSIRGIKERSERYNFQISHTPASSSSINSSTGATDNRRWRDPRLSFLFIEETAIVGFEGPREELFGWLLEGAAERTVISIVGMGGLGKTTLAKLVFDSQKVKTQFDCCACITVSQSYTVRGLLINMMEEFCSETENPLLQVLHKMDDRSLIIQVRQYLQHKRYLIFFDDVWQEDFSDQVELAMPNNNKGSRIIITTRMMQVAEFFKKSFLVHVHTLQLLPPNKAWELFCIKVFRFEHDGNCPPELEVVSKEIVKKCKQLPLAIVAIGGLLSTKSKTMIEWQKVSQNLSLELGRNVHLTSLTKILSLSYDGLPYYLKPCILYFGIYPEDYSINHNRLTRQWIAEGFVKSDERQTPEQVADEYLSELIHRSLVQVSTVGFEGKVKTCRVHDLFREVIIRKMKELSFCHCVQEDSESITVGNTRRLSVATNPNNVLKSAKNSHFRAIHVFEKDGSMEHVIGKLCSQSRILKVLDIQ</sequence>
<dbReference type="SUPFAM" id="SSF52540">
    <property type="entry name" value="P-loop containing nucleoside triphosphate hydrolases"/>
    <property type="match status" value="1"/>
</dbReference>
<organism evidence="7 8">
    <name type="scientific">Trifolium pratense</name>
    <name type="common">Red clover</name>
    <dbReference type="NCBI Taxonomy" id="57577"/>
    <lineage>
        <taxon>Eukaryota</taxon>
        <taxon>Viridiplantae</taxon>
        <taxon>Streptophyta</taxon>
        <taxon>Embryophyta</taxon>
        <taxon>Tracheophyta</taxon>
        <taxon>Spermatophyta</taxon>
        <taxon>Magnoliopsida</taxon>
        <taxon>eudicotyledons</taxon>
        <taxon>Gunneridae</taxon>
        <taxon>Pentapetalae</taxon>
        <taxon>rosids</taxon>
        <taxon>fabids</taxon>
        <taxon>Fabales</taxon>
        <taxon>Fabaceae</taxon>
        <taxon>Papilionoideae</taxon>
        <taxon>50 kb inversion clade</taxon>
        <taxon>NPAAA clade</taxon>
        <taxon>Hologalegina</taxon>
        <taxon>IRL clade</taxon>
        <taxon>Trifolieae</taxon>
        <taxon>Trifolium</taxon>
    </lineage>
</organism>
<evidence type="ECO:0000259" key="4">
    <source>
        <dbReference type="Pfam" id="PF00931"/>
    </source>
</evidence>
<gene>
    <name evidence="7" type="ORF">L195_g030826</name>
</gene>
<protein>
    <submittedName>
        <fullName evidence="7">NBS-containing resistance-like protein</fullName>
    </submittedName>
</protein>
<dbReference type="Pfam" id="PF23559">
    <property type="entry name" value="WHD_DRP"/>
    <property type="match status" value="1"/>
</dbReference>
<dbReference type="Pfam" id="PF18052">
    <property type="entry name" value="Rx_N"/>
    <property type="match status" value="1"/>
</dbReference>
<dbReference type="STRING" id="57577.A0A2K3L8N6"/>
<dbReference type="PRINTS" id="PR00364">
    <property type="entry name" value="DISEASERSIST"/>
</dbReference>
<feature type="non-terminal residue" evidence="7">
    <location>
        <position position="596"/>
    </location>
</feature>
<dbReference type="Gene3D" id="1.20.5.4130">
    <property type="match status" value="1"/>
</dbReference>
<evidence type="ECO:0000259" key="6">
    <source>
        <dbReference type="Pfam" id="PF23559"/>
    </source>
</evidence>
<dbReference type="PANTHER" id="PTHR23155">
    <property type="entry name" value="DISEASE RESISTANCE PROTEIN RP"/>
    <property type="match status" value="1"/>
</dbReference>
<evidence type="ECO:0000313" key="7">
    <source>
        <dbReference type="EMBL" id="PNX74897.1"/>
    </source>
</evidence>
<dbReference type="InterPro" id="IPR044974">
    <property type="entry name" value="Disease_R_plants"/>
</dbReference>
<evidence type="ECO:0000313" key="8">
    <source>
        <dbReference type="Proteomes" id="UP000236291"/>
    </source>
</evidence>
<dbReference type="InterPro" id="IPR027417">
    <property type="entry name" value="P-loop_NTPase"/>
</dbReference>
<dbReference type="EMBL" id="ASHM01028234">
    <property type="protein sequence ID" value="PNX74897.1"/>
    <property type="molecule type" value="Genomic_DNA"/>
</dbReference>
<evidence type="ECO:0000259" key="5">
    <source>
        <dbReference type="Pfam" id="PF18052"/>
    </source>
</evidence>
<dbReference type="Gene3D" id="3.40.50.300">
    <property type="entry name" value="P-loop containing nucleotide triphosphate hydrolases"/>
    <property type="match status" value="1"/>
</dbReference>
<dbReference type="Gene3D" id="1.10.10.10">
    <property type="entry name" value="Winged helix-like DNA-binding domain superfamily/Winged helix DNA-binding domain"/>
    <property type="match status" value="1"/>
</dbReference>